<protein>
    <submittedName>
        <fullName evidence="1">Uncharacterized protein</fullName>
    </submittedName>
</protein>
<proteinExistence type="predicted"/>
<dbReference type="RefSeq" id="WP_125700151.1">
    <property type="nucleotide sequence ID" value="NZ_JBHTOM010000002.1"/>
</dbReference>
<evidence type="ECO:0000313" key="2">
    <source>
        <dbReference type="Proteomes" id="UP001597195"/>
    </source>
</evidence>
<sequence>MTIEGRESRRPLEALTNETLNQPLSQSQRDQIDTFLAAEKAHREALIALEQSLHAPLVNYHDQRLFYQDVSDLTHFRRNFFTRVGRFLQKSVAATYQLEFWDRDSHQKYCFPQHELSRADTCDIKTGTAVETLTYVQLGYKLRRTYDIQNHHLYQNKIQFYIDGQPYGTVDGLMRLQQRLEARSMWLKDAILHIKDFT</sequence>
<dbReference type="EMBL" id="JBHTOM010000002">
    <property type="protein sequence ID" value="MFD1548519.1"/>
    <property type="molecule type" value="Genomic_DNA"/>
</dbReference>
<dbReference type="Proteomes" id="UP001597195">
    <property type="component" value="Unassembled WGS sequence"/>
</dbReference>
<comment type="caution">
    <text evidence="1">The sequence shown here is derived from an EMBL/GenBank/DDBJ whole genome shotgun (WGS) entry which is preliminary data.</text>
</comment>
<reference evidence="2" key="1">
    <citation type="journal article" date="2019" name="Int. J. Syst. Evol. Microbiol.">
        <title>The Global Catalogue of Microorganisms (GCM) 10K type strain sequencing project: providing services to taxonomists for standard genome sequencing and annotation.</title>
        <authorList>
            <consortium name="The Broad Institute Genomics Platform"/>
            <consortium name="The Broad Institute Genome Sequencing Center for Infectious Disease"/>
            <person name="Wu L."/>
            <person name="Ma J."/>
        </authorList>
    </citation>
    <scope>NUCLEOTIDE SEQUENCE [LARGE SCALE GENOMIC DNA]</scope>
    <source>
        <strain evidence="2">CCM 8906</strain>
    </source>
</reference>
<name>A0ABW4H1C3_9LACO</name>
<keyword evidence="2" id="KW-1185">Reference proteome</keyword>
<organism evidence="1 2">
    <name type="scientific">Levilactobacillus fuyuanensis</name>
    <dbReference type="NCBI Taxonomy" id="2486022"/>
    <lineage>
        <taxon>Bacteria</taxon>
        <taxon>Bacillati</taxon>
        <taxon>Bacillota</taxon>
        <taxon>Bacilli</taxon>
        <taxon>Lactobacillales</taxon>
        <taxon>Lactobacillaceae</taxon>
        <taxon>Levilactobacillus</taxon>
    </lineage>
</organism>
<evidence type="ECO:0000313" key="1">
    <source>
        <dbReference type="EMBL" id="MFD1548519.1"/>
    </source>
</evidence>
<gene>
    <name evidence="1" type="ORF">ACFQ5T_02275</name>
</gene>
<accession>A0ABW4H1C3</accession>